<feature type="compositionally biased region" description="Low complexity" evidence="2">
    <location>
        <begin position="14"/>
        <end position="25"/>
    </location>
</feature>
<evidence type="ECO:0000256" key="2">
    <source>
        <dbReference type="SAM" id="MobiDB-lite"/>
    </source>
</evidence>
<dbReference type="InterPro" id="IPR044291">
    <property type="entry name" value="GIS/GIS2/ZFP8"/>
</dbReference>
<dbReference type="OrthoDB" id="9442240at2759"/>
<dbReference type="AlphaFoldDB" id="A0A0S3SUE4"/>
<dbReference type="SUPFAM" id="SSF57667">
    <property type="entry name" value="beta-beta-alpha zinc fingers"/>
    <property type="match status" value="1"/>
</dbReference>
<dbReference type="InterPro" id="IPR036236">
    <property type="entry name" value="Znf_C2H2_sf"/>
</dbReference>
<dbReference type="GO" id="GO:0008270">
    <property type="term" value="F:zinc ion binding"/>
    <property type="evidence" value="ECO:0007669"/>
    <property type="project" value="UniProtKB-KW"/>
</dbReference>
<organism evidence="4 5">
    <name type="scientific">Vigna angularis var. angularis</name>
    <dbReference type="NCBI Taxonomy" id="157739"/>
    <lineage>
        <taxon>Eukaryota</taxon>
        <taxon>Viridiplantae</taxon>
        <taxon>Streptophyta</taxon>
        <taxon>Embryophyta</taxon>
        <taxon>Tracheophyta</taxon>
        <taxon>Spermatophyta</taxon>
        <taxon>Magnoliopsida</taxon>
        <taxon>eudicotyledons</taxon>
        <taxon>Gunneridae</taxon>
        <taxon>Pentapetalae</taxon>
        <taxon>rosids</taxon>
        <taxon>fabids</taxon>
        <taxon>Fabales</taxon>
        <taxon>Fabaceae</taxon>
        <taxon>Papilionoideae</taxon>
        <taxon>50 kb inversion clade</taxon>
        <taxon>NPAAA clade</taxon>
        <taxon>indigoferoid/millettioid clade</taxon>
        <taxon>Phaseoleae</taxon>
        <taxon>Vigna</taxon>
    </lineage>
</organism>
<feature type="compositionally biased region" description="Low complexity" evidence="2">
    <location>
        <begin position="118"/>
        <end position="131"/>
    </location>
</feature>
<evidence type="ECO:0000256" key="1">
    <source>
        <dbReference type="PROSITE-ProRule" id="PRU00042"/>
    </source>
</evidence>
<evidence type="ECO:0000313" key="5">
    <source>
        <dbReference type="Proteomes" id="UP000291084"/>
    </source>
</evidence>
<dbReference type="PANTHER" id="PTHR46547">
    <property type="entry name" value="ZINC FINGER PROTEIN GIS"/>
    <property type="match status" value="1"/>
</dbReference>
<keyword evidence="1" id="KW-0862">Zinc</keyword>
<dbReference type="EMBL" id="AP015041">
    <property type="protein sequence ID" value="BAT96471.1"/>
    <property type="molecule type" value="Genomic_DNA"/>
</dbReference>
<gene>
    <name evidence="4" type="primary">Vigan.08G341900</name>
    <name evidence="4" type="ORF">VIGAN_08341900</name>
</gene>
<keyword evidence="5" id="KW-1185">Reference proteome</keyword>
<protein>
    <recommendedName>
        <fullName evidence="3">C2H2-type domain-containing protein</fullName>
    </recommendedName>
</protein>
<name>A0A0S3SUE4_PHAAN</name>
<feature type="region of interest" description="Disordered" evidence="2">
    <location>
        <begin position="1"/>
        <end position="25"/>
    </location>
</feature>
<dbReference type="GO" id="GO:0009739">
    <property type="term" value="P:response to gibberellin"/>
    <property type="evidence" value="ECO:0007669"/>
    <property type="project" value="InterPro"/>
</dbReference>
<keyword evidence="1" id="KW-0863">Zinc-finger</keyword>
<keyword evidence="1" id="KW-0479">Metal-binding</keyword>
<accession>A0A0S3SUE4</accession>
<feature type="domain" description="C2H2-type" evidence="3">
    <location>
        <begin position="159"/>
        <end position="186"/>
    </location>
</feature>
<dbReference type="Proteomes" id="UP000291084">
    <property type="component" value="Chromosome 8"/>
</dbReference>
<dbReference type="InterPro" id="IPR013087">
    <property type="entry name" value="Znf_C2H2_type"/>
</dbReference>
<dbReference type="GO" id="GO:0010090">
    <property type="term" value="P:trichome morphogenesis"/>
    <property type="evidence" value="ECO:0007669"/>
    <property type="project" value="InterPro"/>
</dbReference>
<dbReference type="PROSITE" id="PS50157">
    <property type="entry name" value="ZINC_FINGER_C2H2_2"/>
    <property type="match status" value="1"/>
</dbReference>
<sequence length="361" mass="39933">MSPHSPSVYRTHHTPSSPSTHTLTTTQQHLHSPTFLFLCLSTLLLSSLSLLMDKTTSTTTTSDREVHDFMNVDSFSQLPFIRPAPLAKEKSAIRLFGIEFAGGNNTAVSPEDSDSAETLTNTNSNSNNLNSFELDATKDDTTTTTVTVTDNNGETSRRFECHYCCRNFPTSQALGGHQNAHKRERQHAKRAHLQSTMVHGSTFSDAHHVYNLMNYRFGSAPTPPMPYPTWNNATASTATNTRFYGTTPFSHSHHQHQQPINGNPLALWRIPSNNPSFSHERSSLPPLFASQEITNVRASQVVGSSGSQNRYVYDSKRGSVHDHYGEPLQSSKGDEYLIWLQFVLAISSASQGNCTSNSSMP</sequence>
<evidence type="ECO:0000313" key="4">
    <source>
        <dbReference type="EMBL" id="BAT96471.1"/>
    </source>
</evidence>
<feature type="region of interest" description="Disordered" evidence="2">
    <location>
        <begin position="104"/>
        <end position="133"/>
    </location>
</feature>
<dbReference type="PROSITE" id="PS00028">
    <property type="entry name" value="ZINC_FINGER_C2H2_1"/>
    <property type="match status" value="1"/>
</dbReference>
<evidence type="ECO:0000259" key="3">
    <source>
        <dbReference type="PROSITE" id="PS50157"/>
    </source>
</evidence>
<reference evidence="4 5" key="1">
    <citation type="journal article" date="2015" name="Sci. Rep.">
        <title>The power of single molecule real-time sequencing technology in the de novo assembly of a eukaryotic genome.</title>
        <authorList>
            <person name="Sakai H."/>
            <person name="Naito K."/>
            <person name="Ogiso-Tanaka E."/>
            <person name="Takahashi Y."/>
            <person name="Iseki K."/>
            <person name="Muto C."/>
            <person name="Satou K."/>
            <person name="Teruya K."/>
            <person name="Shiroma A."/>
            <person name="Shimoji M."/>
            <person name="Hirano T."/>
            <person name="Itoh T."/>
            <person name="Kaga A."/>
            <person name="Tomooka N."/>
        </authorList>
    </citation>
    <scope>NUCLEOTIDE SEQUENCE [LARGE SCALE GENOMIC DNA]</scope>
    <source>
        <strain evidence="5">cv. Shumari</strain>
    </source>
</reference>
<dbReference type="GO" id="GO:0003700">
    <property type="term" value="F:DNA-binding transcription factor activity"/>
    <property type="evidence" value="ECO:0007669"/>
    <property type="project" value="InterPro"/>
</dbReference>
<dbReference type="PANTHER" id="PTHR46547:SF7">
    <property type="entry name" value="ZINC FINGER PROTEIN GIS"/>
    <property type="match status" value="1"/>
</dbReference>
<proteinExistence type="predicted"/>